<evidence type="ECO:0000256" key="5">
    <source>
        <dbReference type="ARBA" id="ARBA00023004"/>
    </source>
</evidence>
<evidence type="ECO:0000256" key="6">
    <source>
        <dbReference type="PROSITE-ProRule" id="PRU00433"/>
    </source>
</evidence>
<feature type="domain" description="Cytochrome c" evidence="8">
    <location>
        <begin position="21"/>
        <end position="135"/>
    </location>
</feature>
<dbReference type="SUPFAM" id="SSF46626">
    <property type="entry name" value="Cytochrome c"/>
    <property type="match status" value="1"/>
</dbReference>
<dbReference type="PROSITE" id="PS51007">
    <property type="entry name" value="CYTC"/>
    <property type="match status" value="1"/>
</dbReference>
<organism evidence="9 10">
    <name type="scientific">Thioclava marina</name>
    <dbReference type="NCBI Taxonomy" id="1915077"/>
    <lineage>
        <taxon>Bacteria</taxon>
        <taxon>Pseudomonadati</taxon>
        <taxon>Pseudomonadota</taxon>
        <taxon>Alphaproteobacteria</taxon>
        <taxon>Rhodobacterales</taxon>
        <taxon>Paracoccaceae</taxon>
        <taxon>Thioclava</taxon>
    </lineage>
</organism>
<dbReference type="EMBL" id="MPZS01000001">
    <property type="protein sequence ID" value="OOY13417.1"/>
    <property type="molecule type" value="Genomic_DNA"/>
</dbReference>
<evidence type="ECO:0000256" key="7">
    <source>
        <dbReference type="SAM" id="SignalP"/>
    </source>
</evidence>
<reference evidence="9 10" key="1">
    <citation type="submission" date="2016-11" db="EMBL/GenBank/DDBJ databases">
        <title>A multilocus sequence analysis scheme for characterization of bacteria in the genus Thioclava.</title>
        <authorList>
            <person name="Liu Y."/>
            <person name="Shao Z."/>
        </authorList>
    </citation>
    <scope>NUCLEOTIDE SEQUENCE [LARGE SCALE GENOMIC DNA]</scope>
    <source>
        <strain evidence="9 10">11.10-0-13</strain>
    </source>
</reference>
<comment type="caution">
    <text evidence="9">The sequence shown here is derived from an EMBL/GenBank/DDBJ whole genome shotgun (WGS) entry which is preliminary data.</text>
</comment>
<evidence type="ECO:0000256" key="3">
    <source>
        <dbReference type="ARBA" id="ARBA00022723"/>
    </source>
</evidence>
<keyword evidence="4" id="KW-0249">Electron transport</keyword>
<name>A0ABX3MPQ6_9RHOB</name>
<feature type="signal peptide" evidence="7">
    <location>
        <begin position="1"/>
        <end position="20"/>
    </location>
</feature>
<evidence type="ECO:0000256" key="2">
    <source>
        <dbReference type="ARBA" id="ARBA00022617"/>
    </source>
</evidence>
<dbReference type="RefSeq" id="WP_078525572.1">
    <property type="nucleotide sequence ID" value="NZ_JACIZB010000012.1"/>
</dbReference>
<gene>
    <name evidence="9" type="ORF">BMG00_06470</name>
</gene>
<sequence length="144" mass="15271">MKFSLIATIAAVSLAAPAFASDAAKGEKEFKKCKACHSIIAPDGTAIFKGGKVGPNLYNVVGRPVASEEGFSYKDGIKEYAATGAVWTEELIAEYITDPSKFLEEQTGDPKAKSGMSYKQKKDQEDVAAYLGSADVSPDNPANK</sequence>
<dbReference type="Proteomes" id="UP000242224">
    <property type="component" value="Unassembled WGS sequence"/>
</dbReference>
<dbReference type="Gene3D" id="1.10.760.10">
    <property type="entry name" value="Cytochrome c-like domain"/>
    <property type="match status" value="1"/>
</dbReference>
<keyword evidence="2 6" id="KW-0349">Heme</keyword>
<evidence type="ECO:0000259" key="8">
    <source>
        <dbReference type="PROSITE" id="PS51007"/>
    </source>
</evidence>
<keyword evidence="3 6" id="KW-0479">Metal-binding</keyword>
<evidence type="ECO:0000313" key="9">
    <source>
        <dbReference type="EMBL" id="OOY13417.1"/>
    </source>
</evidence>
<keyword evidence="5 6" id="KW-0408">Iron</keyword>
<dbReference type="PANTHER" id="PTHR11961">
    <property type="entry name" value="CYTOCHROME C"/>
    <property type="match status" value="1"/>
</dbReference>
<dbReference type="InterPro" id="IPR002327">
    <property type="entry name" value="Cyt_c_1A/1B"/>
</dbReference>
<keyword evidence="7" id="KW-0732">Signal</keyword>
<keyword evidence="10" id="KW-1185">Reference proteome</keyword>
<proteinExistence type="predicted"/>
<evidence type="ECO:0000256" key="1">
    <source>
        <dbReference type="ARBA" id="ARBA00022448"/>
    </source>
</evidence>
<protein>
    <submittedName>
        <fullName evidence="9">Cytochrome C</fullName>
    </submittedName>
</protein>
<dbReference type="InterPro" id="IPR009056">
    <property type="entry name" value="Cyt_c-like_dom"/>
</dbReference>
<accession>A0ABX3MPQ6</accession>
<evidence type="ECO:0000256" key="4">
    <source>
        <dbReference type="ARBA" id="ARBA00022982"/>
    </source>
</evidence>
<dbReference type="InterPro" id="IPR036909">
    <property type="entry name" value="Cyt_c-like_dom_sf"/>
</dbReference>
<keyword evidence="1" id="KW-0813">Transport</keyword>
<feature type="chain" id="PRO_5045186081" evidence="7">
    <location>
        <begin position="21"/>
        <end position="144"/>
    </location>
</feature>
<evidence type="ECO:0000313" key="10">
    <source>
        <dbReference type="Proteomes" id="UP000242224"/>
    </source>
</evidence>